<feature type="non-terminal residue" evidence="2">
    <location>
        <position position="53"/>
    </location>
</feature>
<feature type="non-terminal residue" evidence="2">
    <location>
        <position position="1"/>
    </location>
</feature>
<dbReference type="EMBL" id="JASSZA010000013">
    <property type="protein sequence ID" value="KAK2094896.1"/>
    <property type="molecule type" value="Genomic_DNA"/>
</dbReference>
<dbReference type="Proteomes" id="UP001266305">
    <property type="component" value="Unassembled WGS sequence"/>
</dbReference>
<gene>
    <name evidence="1" type="ORF">P7K49_026312</name>
    <name evidence="2" type="ORF">P7K49_026339</name>
</gene>
<dbReference type="EMBL" id="JASSZA010000013">
    <property type="protein sequence ID" value="KAK2094923.1"/>
    <property type="molecule type" value="Genomic_DNA"/>
</dbReference>
<reference evidence="2 3" key="1">
    <citation type="submission" date="2023-05" db="EMBL/GenBank/DDBJ databases">
        <title>B98-5 Cell Line De Novo Hybrid Assembly: An Optical Mapping Approach.</title>
        <authorList>
            <person name="Kananen K."/>
            <person name="Auerbach J.A."/>
            <person name="Kautto E."/>
            <person name="Blachly J.S."/>
        </authorList>
    </citation>
    <scope>NUCLEOTIDE SEQUENCE [LARGE SCALE GENOMIC DNA]</scope>
    <source>
        <strain evidence="2">B95-8</strain>
        <tissue evidence="2">Cell line</tissue>
    </source>
</reference>
<sequence>DPNFCCIAPRLIHIHIVLQGAVSSITKSLRKVPRKETTACSIKRGVSGDECPQ</sequence>
<evidence type="ECO:0000313" key="2">
    <source>
        <dbReference type="EMBL" id="KAK2094923.1"/>
    </source>
</evidence>
<protein>
    <submittedName>
        <fullName evidence="2">Uncharacterized protein</fullName>
    </submittedName>
</protein>
<organism evidence="2 3">
    <name type="scientific">Saguinus oedipus</name>
    <name type="common">Cotton-top tamarin</name>
    <name type="synonym">Oedipomidas oedipus</name>
    <dbReference type="NCBI Taxonomy" id="9490"/>
    <lineage>
        <taxon>Eukaryota</taxon>
        <taxon>Metazoa</taxon>
        <taxon>Chordata</taxon>
        <taxon>Craniata</taxon>
        <taxon>Vertebrata</taxon>
        <taxon>Euteleostomi</taxon>
        <taxon>Mammalia</taxon>
        <taxon>Eutheria</taxon>
        <taxon>Euarchontoglires</taxon>
        <taxon>Primates</taxon>
        <taxon>Haplorrhini</taxon>
        <taxon>Platyrrhini</taxon>
        <taxon>Cebidae</taxon>
        <taxon>Callitrichinae</taxon>
        <taxon>Saguinus</taxon>
    </lineage>
</organism>
<accession>A0ABQ9UCW5</accession>
<evidence type="ECO:0000313" key="1">
    <source>
        <dbReference type="EMBL" id="KAK2094896.1"/>
    </source>
</evidence>
<evidence type="ECO:0000313" key="3">
    <source>
        <dbReference type="Proteomes" id="UP001266305"/>
    </source>
</evidence>
<name>A0ABQ9UCW5_SAGOE</name>
<proteinExistence type="predicted"/>
<comment type="caution">
    <text evidence="2">The sequence shown here is derived from an EMBL/GenBank/DDBJ whole genome shotgun (WGS) entry which is preliminary data.</text>
</comment>
<keyword evidence="3" id="KW-1185">Reference proteome</keyword>